<keyword evidence="5" id="KW-0998">Cell outer membrane</keyword>
<dbReference type="KEGG" id="hhy:Halhy_4664"/>
<dbReference type="HOGENOM" id="CLU_015553_3_5_10"/>
<evidence type="ECO:0000313" key="9">
    <source>
        <dbReference type="EMBL" id="AEE52499.1"/>
    </source>
</evidence>
<reference key="2">
    <citation type="submission" date="2011-04" db="EMBL/GenBank/DDBJ databases">
        <title>Complete sequence of chromosome of Haliscomenobacter hydrossis DSM 1100.</title>
        <authorList>
            <consortium name="US DOE Joint Genome Institute (JGI-PGF)"/>
            <person name="Lucas S."/>
            <person name="Han J."/>
            <person name="Lapidus A."/>
            <person name="Bruce D."/>
            <person name="Goodwin L."/>
            <person name="Pitluck S."/>
            <person name="Peters L."/>
            <person name="Kyrpides N."/>
            <person name="Mavromatis K."/>
            <person name="Ivanova N."/>
            <person name="Ovchinnikova G."/>
            <person name="Pagani I."/>
            <person name="Daligault H."/>
            <person name="Detter J.C."/>
            <person name="Han C."/>
            <person name="Land M."/>
            <person name="Hauser L."/>
            <person name="Markowitz V."/>
            <person name="Cheng J.-F."/>
            <person name="Hugenholtz P."/>
            <person name="Woyke T."/>
            <person name="Wu D."/>
            <person name="Verbarg S."/>
            <person name="Frueling A."/>
            <person name="Brambilla E."/>
            <person name="Klenk H.-P."/>
            <person name="Eisen J.A."/>
        </authorList>
    </citation>
    <scope>NUCLEOTIDE SEQUENCE</scope>
    <source>
        <strain>DSM 1100</strain>
    </source>
</reference>
<evidence type="ECO:0000256" key="1">
    <source>
        <dbReference type="ARBA" id="ARBA00004442"/>
    </source>
</evidence>
<dbReference type="Pfam" id="PF14322">
    <property type="entry name" value="SusD-like_3"/>
    <property type="match status" value="1"/>
</dbReference>
<comment type="subcellular location">
    <subcellularLocation>
        <location evidence="1">Cell outer membrane</location>
    </subcellularLocation>
</comment>
<keyword evidence="10" id="KW-1185">Reference proteome</keyword>
<dbReference type="Gene3D" id="1.25.40.390">
    <property type="match status" value="1"/>
</dbReference>
<dbReference type="SUPFAM" id="SSF48452">
    <property type="entry name" value="TPR-like"/>
    <property type="match status" value="1"/>
</dbReference>
<keyword evidence="4" id="KW-0472">Membrane</keyword>
<evidence type="ECO:0000256" key="5">
    <source>
        <dbReference type="ARBA" id="ARBA00023237"/>
    </source>
</evidence>
<feature type="domain" description="SusD-like N-terminal" evidence="8">
    <location>
        <begin position="21"/>
        <end position="225"/>
    </location>
</feature>
<dbReference type="Proteomes" id="UP000008461">
    <property type="component" value="Chromosome"/>
</dbReference>
<reference evidence="9 10" key="1">
    <citation type="journal article" date="2011" name="Stand. Genomic Sci.">
        <title>Complete genome sequence of Haliscomenobacter hydrossis type strain (O).</title>
        <authorList>
            <consortium name="US DOE Joint Genome Institute (JGI-PGF)"/>
            <person name="Daligault H."/>
            <person name="Lapidus A."/>
            <person name="Zeytun A."/>
            <person name="Nolan M."/>
            <person name="Lucas S."/>
            <person name="Del Rio T.G."/>
            <person name="Tice H."/>
            <person name="Cheng J.F."/>
            <person name="Tapia R."/>
            <person name="Han C."/>
            <person name="Goodwin L."/>
            <person name="Pitluck S."/>
            <person name="Liolios K."/>
            <person name="Pagani I."/>
            <person name="Ivanova N."/>
            <person name="Huntemann M."/>
            <person name="Mavromatis K."/>
            <person name="Mikhailova N."/>
            <person name="Pati A."/>
            <person name="Chen A."/>
            <person name="Palaniappan K."/>
            <person name="Land M."/>
            <person name="Hauser L."/>
            <person name="Brambilla E.M."/>
            <person name="Rohde M."/>
            <person name="Verbarg S."/>
            <person name="Goker M."/>
            <person name="Bristow J."/>
            <person name="Eisen J.A."/>
            <person name="Markowitz V."/>
            <person name="Hugenholtz P."/>
            <person name="Kyrpides N.C."/>
            <person name="Klenk H.P."/>
            <person name="Woyke T."/>
        </authorList>
    </citation>
    <scope>NUCLEOTIDE SEQUENCE [LARGE SCALE GENOMIC DNA]</scope>
    <source>
        <strain evidence="10">ATCC 27775 / DSM 1100 / LMG 10767 / O</strain>
    </source>
</reference>
<dbReference type="CDD" id="cd08977">
    <property type="entry name" value="SusD"/>
    <property type="match status" value="1"/>
</dbReference>
<dbReference type="InterPro" id="IPR033985">
    <property type="entry name" value="SusD-like_N"/>
</dbReference>
<proteinExistence type="inferred from homology"/>
<organism evidence="9 10">
    <name type="scientific">Haliscomenobacter hydrossis (strain ATCC 27775 / DSM 1100 / LMG 10767 / O)</name>
    <dbReference type="NCBI Taxonomy" id="760192"/>
    <lineage>
        <taxon>Bacteria</taxon>
        <taxon>Pseudomonadati</taxon>
        <taxon>Bacteroidota</taxon>
        <taxon>Saprospiria</taxon>
        <taxon>Saprospirales</taxon>
        <taxon>Haliscomenobacteraceae</taxon>
        <taxon>Haliscomenobacter</taxon>
    </lineage>
</organism>
<evidence type="ECO:0000256" key="3">
    <source>
        <dbReference type="ARBA" id="ARBA00022729"/>
    </source>
</evidence>
<dbReference type="OrthoDB" id="621570at2"/>
<dbReference type="STRING" id="760192.Halhy_4664"/>
<feature type="domain" description="RagB/SusD" evidence="7">
    <location>
        <begin position="337"/>
        <end position="457"/>
    </location>
</feature>
<dbReference type="GO" id="GO:0009279">
    <property type="term" value="C:cell outer membrane"/>
    <property type="evidence" value="ECO:0007669"/>
    <property type="project" value="UniProtKB-SubCell"/>
</dbReference>
<dbReference type="RefSeq" id="WP_013767037.1">
    <property type="nucleotide sequence ID" value="NC_015510.1"/>
</dbReference>
<dbReference type="Gene3D" id="2.20.20.130">
    <property type="match status" value="1"/>
</dbReference>
<evidence type="ECO:0000259" key="8">
    <source>
        <dbReference type="Pfam" id="PF14322"/>
    </source>
</evidence>
<feature type="signal peptide" evidence="6">
    <location>
        <begin position="1"/>
        <end position="22"/>
    </location>
</feature>
<dbReference type="AlphaFoldDB" id="F4KVP2"/>
<dbReference type="Gene3D" id="1.25.40.900">
    <property type="match status" value="1"/>
</dbReference>
<evidence type="ECO:0000256" key="2">
    <source>
        <dbReference type="ARBA" id="ARBA00006275"/>
    </source>
</evidence>
<protein>
    <submittedName>
        <fullName evidence="9">RagB/SusD domain-containing protein</fullName>
    </submittedName>
</protein>
<feature type="chain" id="PRO_5003317176" evidence="6">
    <location>
        <begin position="23"/>
        <end position="459"/>
    </location>
</feature>
<gene>
    <name evidence="9" type="ordered locus">Halhy_4664</name>
</gene>
<dbReference type="eggNOG" id="COG2913">
    <property type="taxonomic scope" value="Bacteria"/>
</dbReference>
<dbReference type="PROSITE" id="PS51257">
    <property type="entry name" value="PROKAR_LIPOPROTEIN"/>
    <property type="match status" value="1"/>
</dbReference>
<accession>F4KVP2</accession>
<dbReference type="InterPro" id="IPR012944">
    <property type="entry name" value="SusD_RagB_dom"/>
</dbReference>
<comment type="similarity">
    <text evidence="2">Belongs to the SusD family.</text>
</comment>
<keyword evidence="3 6" id="KW-0732">Signal</keyword>
<sequence>MKKIKIFSFLFGLALLASCNFLDESSPNDIAAEDAITDGASAEAAVLGLYSAMQQSGYYGETYLLASGGHTDDAVTGGYQSLSLDQLGSRAVTGANIITEDLWIAVYRVIANANYLLEGLPEVDDLDTAAKNHLEGQARAIRALAHFDLLRYFGEHWDNNSQFGIPLIQSVQGISERPGRSTVAATYQFITEELSKAGGLLDASQKDIRFINTNTVNALLARVYLYKKDLSKAAEYATKVIDSGDFSLLEAATYTDVFNTRLSSESIFELAFDNQNRSGYNGATYSRDDAIRSELSYMAAQDLAVFFASRPGDVRADLLNFDPAENDATIIPDGRTQKYRGEESRDNSAYIIRFAEMYLIRAEARGRNSGLADLNLIRTQRGLAELSAADVPNDAVYLQAMLDERRAEFNFEGHRYFDLARTRQVNAVLGIENFRSIMPIPNRELTANEALQQNPGYLN</sequence>
<dbReference type="Pfam" id="PF07980">
    <property type="entry name" value="SusD_RagB"/>
    <property type="match status" value="1"/>
</dbReference>
<evidence type="ECO:0000256" key="6">
    <source>
        <dbReference type="SAM" id="SignalP"/>
    </source>
</evidence>
<dbReference type="InterPro" id="IPR011990">
    <property type="entry name" value="TPR-like_helical_dom_sf"/>
</dbReference>
<evidence type="ECO:0000256" key="4">
    <source>
        <dbReference type="ARBA" id="ARBA00023136"/>
    </source>
</evidence>
<evidence type="ECO:0000313" key="10">
    <source>
        <dbReference type="Proteomes" id="UP000008461"/>
    </source>
</evidence>
<dbReference type="EMBL" id="CP002691">
    <property type="protein sequence ID" value="AEE52499.1"/>
    <property type="molecule type" value="Genomic_DNA"/>
</dbReference>
<evidence type="ECO:0000259" key="7">
    <source>
        <dbReference type="Pfam" id="PF07980"/>
    </source>
</evidence>
<name>F4KVP2_HALH1</name>